<feature type="non-terminal residue" evidence="2">
    <location>
        <position position="1"/>
    </location>
</feature>
<dbReference type="EMBL" id="HACA01010673">
    <property type="protein sequence ID" value="CDW28034.1"/>
    <property type="molecule type" value="Transcribed_RNA"/>
</dbReference>
<evidence type="ECO:0000313" key="2">
    <source>
        <dbReference type="EMBL" id="CDW28034.1"/>
    </source>
</evidence>
<evidence type="ECO:0000256" key="1">
    <source>
        <dbReference type="SAM" id="MobiDB-lite"/>
    </source>
</evidence>
<sequence>YLEPLRKSYLNLKMNGFWSENELAELQPRKNPPPSYATLHDAIPKVQPLVPEISLFVPSIKESASAEPSISNECRVPTISSEAFSKNLEPPGLSPLNKSSENKLDTSCKSEDVLNILRLQSDQLVKLQSQVQRLLSIQAENNKKTNSSSENLIPPTSGMNKGIHPTPDANKGIHPLVPSEETTNDVYISIRSNTINDDCNEDSNDIHMCLTRNISDNFTQTSAPSTPNKKQAGTNTSMNLSRRFHDVQNSQIMRLIDDIATNKTSLSLCSNLEILQDSRTQSILLGESASNYGKVETSSESSYSEEQFEKILSQVQRLLSPSQCSNVSPLNQENSFGLCKENLSKSSCTNVTLIETVDRVKQMGASFLKPSDFLSDVKERNPVDTFYEPKARESSCLDSVLPNASSDASLIINTAALKYLTDDQLSHVAQTRSPRTAVEGLNRPFGLSEHHLSLSTRKFLRQHQLFDEPSSSAPDSSHEET</sequence>
<name>A0A0K2TPT8_LEPSM</name>
<protein>
    <submittedName>
        <fullName evidence="2">Uncharacterized protein</fullName>
    </submittedName>
</protein>
<reference evidence="2" key="1">
    <citation type="submission" date="2014-05" db="EMBL/GenBank/DDBJ databases">
        <authorList>
            <person name="Chronopoulou M."/>
        </authorList>
    </citation>
    <scope>NUCLEOTIDE SEQUENCE</scope>
    <source>
        <tissue evidence="2">Whole organism</tissue>
    </source>
</reference>
<feature type="region of interest" description="Disordered" evidence="1">
    <location>
        <begin position="217"/>
        <end position="236"/>
    </location>
</feature>
<proteinExistence type="predicted"/>
<dbReference type="AlphaFoldDB" id="A0A0K2TPT8"/>
<accession>A0A0K2TPT8</accession>
<feature type="region of interest" description="Disordered" evidence="1">
    <location>
        <begin position="142"/>
        <end position="178"/>
    </location>
</feature>
<organism evidence="2">
    <name type="scientific">Lepeophtheirus salmonis</name>
    <name type="common">Salmon louse</name>
    <name type="synonym">Caligus salmonis</name>
    <dbReference type="NCBI Taxonomy" id="72036"/>
    <lineage>
        <taxon>Eukaryota</taxon>
        <taxon>Metazoa</taxon>
        <taxon>Ecdysozoa</taxon>
        <taxon>Arthropoda</taxon>
        <taxon>Crustacea</taxon>
        <taxon>Multicrustacea</taxon>
        <taxon>Hexanauplia</taxon>
        <taxon>Copepoda</taxon>
        <taxon>Siphonostomatoida</taxon>
        <taxon>Caligidae</taxon>
        <taxon>Lepeophtheirus</taxon>
    </lineage>
</organism>
<dbReference type="OrthoDB" id="76173at2759"/>